<sequence>MIRQNFSKTLMLATALATLGLTGCAGGLGGSKTASASDAATARADGNTDRAITLAEQAVLAAPNDPAAKADLGSSYLAAGRFASAQQALEEALVLGDVSPRTALRYALASIALGDNRAAIETLGEWRDAIAPADLGLAYALAGNPELGAQIMQNALRGGENTPTMRQNLAYAYALGGNWAAARIIAAEDVAPGELDARISEWARVARPEDYTARIANLLGVQPQADSGMPARLALGGAPNADQMLAQAAAATAAAGPVTGELPPVDLLASSGAARSLAPLDAAVGARDTVSTEFDSTFAKADAKASATPKPAPKPAPAASFASAPVVQPIPARAAPAPAPVAAAKPAQASASAAREDLAGGTHLVQLGSYASEADAKRGWAIFVKRHPQVASREQVITRAKVNGRIYYRLSAGNLAASSAQSLCRTVKAAGHGCIAWEQSRPLPGTLDAGRRVATR</sequence>
<dbReference type="InterPro" id="IPR011990">
    <property type="entry name" value="TPR-like_helical_dom_sf"/>
</dbReference>
<dbReference type="PROSITE" id="PS51724">
    <property type="entry name" value="SPOR"/>
    <property type="match status" value="1"/>
</dbReference>
<dbReference type="RefSeq" id="WP_222825081.1">
    <property type="nucleotide sequence ID" value="NZ_JAHWXP010000003.1"/>
</dbReference>
<evidence type="ECO:0000313" key="2">
    <source>
        <dbReference type="EMBL" id="MBY8337536.1"/>
    </source>
</evidence>
<dbReference type="Pfam" id="PF14559">
    <property type="entry name" value="TPR_19"/>
    <property type="match status" value="1"/>
</dbReference>
<organism evidence="2 3">
    <name type="scientific">Alteriqipengyuania abyssalis</name>
    <dbReference type="NCBI Taxonomy" id="2860200"/>
    <lineage>
        <taxon>Bacteria</taxon>
        <taxon>Pseudomonadati</taxon>
        <taxon>Pseudomonadota</taxon>
        <taxon>Alphaproteobacteria</taxon>
        <taxon>Sphingomonadales</taxon>
        <taxon>Erythrobacteraceae</taxon>
        <taxon>Alteriqipengyuania</taxon>
    </lineage>
</organism>
<keyword evidence="3" id="KW-1185">Reference proteome</keyword>
<dbReference type="Gene3D" id="3.30.70.1070">
    <property type="entry name" value="Sporulation related repeat"/>
    <property type="match status" value="1"/>
</dbReference>
<comment type="caution">
    <text evidence="2">The sequence shown here is derived from an EMBL/GenBank/DDBJ whole genome shotgun (WGS) entry which is preliminary data.</text>
</comment>
<dbReference type="Proteomes" id="UP000759298">
    <property type="component" value="Unassembled WGS sequence"/>
</dbReference>
<name>A0ABS7PEY6_9SPHN</name>
<dbReference type="InterPro" id="IPR007730">
    <property type="entry name" value="SPOR-like_dom"/>
</dbReference>
<dbReference type="PROSITE" id="PS51257">
    <property type="entry name" value="PROKAR_LIPOPROTEIN"/>
    <property type="match status" value="1"/>
</dbReference>
<dbReference type="SUPFAM" id="SSF48452">
    <property type="entry name" value="TPR-like"/>
    <property type="match status" value="1"/>
</dbReference>
<protein>
    <submittedName>
        <fullName evidence="2">SPOR domain-containing protein</fullName>
    </submittedName>
</protein>
<feature type="domain" description="SPOR" evidence="1">
    <location>
        <begin position="357"/>
        <end position="440"/>
    </location>
</feature>
<evidence type="ECO:0000313" key="3">
    <source>
        <dbReference type="Proteomes" id="UP000759298"/>
    </source>
</evidence>
<dbReference type="EMBL" id="JAHWXP010000003">
    <property type="protein sequence ID" value="MBY8337536.1"/>
    <property type="molecule type" value="Genomic_DNA"/>
</dbReference>
<dbReference type="InterPro" id="IPR036680">
    <property type="entry name" value="SPOR-like_sf"/>
</dbReference>
<dbReference type="Gene3D" id="1.25.40.10">
    <property type="entry name" value="Tetratricopeptide repeat domain"/>
    <property type="match status" value="1"/>
</dbReference>
<dbReference type="Pfam" id="PF05036">
    <property type="entry name" value="SPOR"/>
    <property type="match status" value="1"/>
</dbReference>
<gene>
    <name evidence="2" type="ORF">KYN89_10780</name>
</gene>
<evidence type="ECO:0000259" key="1">
    <source>
        <dbReference type="PROSITE" id="PS51724"/>
    </source>
</evidence>
<reference evidence="2 3" key="1">
    <citation type="submission" date="2021-07" db="EMBL/GenBank/DDBJ databases">
        <title>Alteriqipengyuania abyssalis NZ-12B nov, sp.nov isolated from deep sea sponge in pacific ocean.</title>
        <authorList>
            <person name="Tareen S."/>
            <person name="Wink J."/>
        </authorList>
    </citation>
    <scope>NUCLEOTIDE SEQUENCE [LARGE SCALE GENOMIC DNA]</scope>
    <source>
        <strain evidence="2 3">NZ-12B</strain>
    </source>
</reference>
<proteinExistence type="predicted"/>
<accession>A0ABS7PEY6</accession>